<feature type="domain" description="ABC transporter" evidence="5">
    <location>
        <begin position="287"/>
        <end position="534"/>
    </location>
</feature>
<keyword evidence="4 6" id="KW-0067">ATP-binding</keyword>
<organism evidence="6 7">
    <name type="scientific">Nocardia speluncae</name>
    <dbReference type="NCBI Taxonomy" id="419477"/>
    <lineage>
        <taxon>Bacteria</taxon>
        <taxon>Bacillati</taxon>
        <taxon>Actinomycetota</taxon>
        <taxon>Actinomycetes</taxon>
        <taxon>Mycobacteriales</taxon>
        <taxon>Nocardiaceae</taxon>
        <taxon>Nocardia</taxon>
    </lineage>
</organism>
<dbReference type="EMBL" id="JAAXOO010000002">
    <property type="protein sequence ID" value="NKY33510.1"/>
    <property type="molecule type" value="Genomic_DNA"/>
</dbReference>
<dbReference type="Pfam" id="PF00005">
    <property type="entry name" value="ABC_tran"/>
    <property type="match status" value="2"/>
</dbReference>
<dbReference type="SMART" id="SM00382">
    <property type="entry name" value="AAA"/>
    <property type="match status" value="2"/>
</dbReference>
<evidence type="ECO:0000256" key="2">
    <source>
        <dbReference type="ARBA" id="ARBA00022448"/>
    </source>
</evidence>
<sequence length="554" mass="58375">MTPTAGAVPGTTRETAALALEGLVVRARRTGQVLVDGIDLTLEPGESVGIVGESGSGKTLTVMAAAGLLPAGTQQDTGTIRLGGRDIGELGAAERRRFIAGRVGVIFQNPTASLNPRLTVATQVGEVVRAAKSKAGTGPARVRELLDLAQIPDRDRVLAAYPHELSGGLNQRVAIALALAASPSVLIADEATTALDVTTQHRVLGMLADLRRDLGLALLLVSHDMGVVADTTERVLVMRGGKIVEHGETAALLAAPGHPYTQELLDALPQRLGIATAPDTEAAEPLVTVRGVTAGFPEAGTVRRRTRTVLHSVDMELRPGCSLGIVGESGSGKTTLARIVAGLLTPTSGSLSLGGDGSWSDLDRARRAQWRRDVQYVFQDPYGSLNPRMTVAQCLREPLEANGLDRRAADARITTLIPEVGLPADVTDRRTSTLSGGQRQRVGIARALATDPRVLIGDEPVSALDVTVQAHILRLLKELVTRRGLSLLFISHDLAVVGYLCESVVVMRDGRIVESGRTADLLTDPKTEYTRRLVEAVPGSSLPGRAPTVESISS</sequence>
<protein>
    <submittedName>
        <fullName evidence="6">ABC transporter ATP-binding protein</fullName>
    </submittedName>
</protein>
<evidence type="ECO:0000256" key="1">
    <source>
        <dbReference type="ARBA" id="ARBA00005417"/>
    </source>
</evidence>
<comment type="similarity">
    <text evidence="1">Belongs to the ABC transporter superfamily.</text>
</comment>
<evidence type="ECO:0000313" key="6">
    <source>
        <dbReference type="EMBL" id="NKY33510.1"/>
    </source>
</evidence>
<reference evidence="6 7" key="1">
    <citation type="submission" date="2020-04" db="EMBL/GenBank/DDBJ databases">
        <title>MicrobeNet Type strains.</title>
        <authorList>
            <person name="Nicholson A.C."/>
        </authorList>
    </citation>
    <scope>NUCLEOTIDE SEQUENCE [LARGE SCALE GENOMIC DNA]</scope>
    <source>
        <strain evidence="6 7">DSM 45078</strain>
    </source>
</reference>
<evidence type="ECO:0000259" key="5">
    <source>
        <dbReference type="PROSITE" id="PS50893"/>
    </source>
</evidence>
<dbReference type="InterPro" id="IPR003439">
    <property type="entry name" value="ABC_transporter-like_ATP-bd"/>
</dbReference>
<dbReference type="GO" id="GO:0005524">
    <property type="term" value="F:ATP binding"/>
    <property type="evidence" value="ECO:0007669"/>
    <property type="project" value="UniProtKB-KW"/>
</dbReference>
<dbReference type="Gene3D" id="3.40.50.300">
    <property type="entry name" value="P-loop containing nucleotide triphosphate hydrolases"/>
    <property type="match status" value="2"/>
</dbReference>
<proteinExistence type="inferred from homology"/>
<feature type="domain" description="ABC transporter" evidence="5">
    <location>
        <begin position="18"/>
        <end position="265"/>
    </location>
</feature>
<name>A0A846XFL0_9NOCA</name>
<dbReference type="InterPro" id="IPR003593">
    <property type="entry name" value="AAA+_ATPase"/>
</dbReference>
<dbReference type="SUPFAM" id="SSF52540">
    <property type="entry name" value="P-loop containing nucleoside triphosphate hydrolases"/>
    <property type="match status" value="2"/>
</dbReference>
<evidence type="ECO:0000256" key="3">
    <source>
        <dbReference type="ARBA" id="ARBA00022741"/>
    </source>
</evidence>
<dbReference type="NCBIfam" id="NF007739">
    <property type="entry name" value="PRK10419.1"/>
    <property type="match status" value="2"/>
</dbReference>
<dbReference type="CDD" id="cd03257">
    <property type="entry name" value="ABC_NikE_OppD_transporters"/>
    <property type="match status" value="2"/>
</dbReference>
<keyword evidence="7" id="KW-1185">Reference proteome</keyword>
<dbReference type="PANTHER" id="PTHR43776">
    <property type="entry name" value="TRANSPORT ATP-BINDING PROTEIN"/>
    <property type="match status" value="1"/>
</dbReference>
<gene>
    <name evidence="6" type="ORF">HGA13_10550</name>
</gene>
<dbReference type="AlphaFoldDB" id="A0A846XFL0"/>
<dbReference type="GO" id="GO:0055085">
    <property type="term" value="P:transmembrane transport"/>
    <property type="evidence" value="ECO:0007669"/>
    <property type="project" value="UniProtKB-ARBA"/>
</dbReference>
<dbReference type="GO" id="GO:0015833">
    <property type="term" value="P:peptide transport"/>
    <property type="evidence" value="ECO:0007669"/>
    <property type="project" value="InterPro"/>
</dbReference>
<dbReference type="RefSeq" id="WP_068039763.1">
    <property type="nucleotide sequence ID" value="NZ_JAAXOO010000002.1"/>
</dbReference>
<dbReference type="PROSITE" id="PS00211">
    <property type="entry name" value="ABC_TRANSPORTER_1"/>
    <property type="match status" value="1"/>
</dbReference>
<evidence type="ECO:0000313" key="7">
    <source>
        <dbReference type="Proteomes" id="UP000565715"/>
    </source>
</evidence>
<dbReference type="InterPro" id="IPR050319">
    <property type="entry name" value="ABC_transp_ATP-bind"/>
</dbReference>
<dbReference type="InterPro" id="IPR027417">
    <property type="entry name" value="P-loop_NTPase"/>
</dbReference>
<accession>A0A846XFL0</accession>
<dbReference type="GO" id="GO:0016887">
    <property type="term" value="F:ATP hydrolysis activity"/>
    <property type="evidence" value="ECO:0007669"/>
    <property type="project" value="InterPro"/>
</dbReference>
<dbReference type="Proteomes" id="UP000565715">
    <property type="component" value="Unassembled WGS sequence"/>
</dbReference>
<keyword evidence="2" id="KW-0813">Transport</keyword>
<dbReference type="PANTHER" id="PTHR43776:SF7">
    <property type="entry name" value="D,D-DIPEPTIDE TRANSPORT ATP-BINDING PROTEIN DDPF-RELATED"/>
    <property type="match status" value="1"/>
</dbReference>
<dbReference type="PROSITE" id="PS50893">
    <property type="entry name" value="ABC_TRANSPORTER_2"/>
    <property type="match status" value="2"/>
</dbReference>
<comment type="caution">
    <text evidence="6">The sequence shown here is derived from an EMBL/GenBank/DDBJ whole genome shotgun (WGS) entry which is preliminary data.</text>
</comment>
<evidence type="ECO:0000256" key="4">
    <source>
        <dbReference type="ARBA" id="ARBA00022840"/>
    </source>
</evidence>
<keyword evidence="3" id="KW-0547">Nucleotide-binding</keyword>
<dbReference type="Pfam" id="PF08352">
    <property type="entry name" value="oligo_HPY"/>
    <property type="match status" value="2"/>
</dbReference>
<dbReference type="InterPro" id="IPR013563">
    <property type="entry name" value="Oligopep_ABC_C"/>
</dbReference>
<dbReference type="InterPro" id="IPR017871">
    <property type="entry name" value="ABC_transporter-like_CS"/>
</dbReference>